<dbReference type="CDD" id="cd05017">
    <property type="entry name" value="SIS_PGI_PMI_1"/>
    <property type="match status" value="1"/>
</dbReference>
<dbReference type="InterPro" id="IPR035484">
    <property type="entry name" value="SIS_PGI/PMI_1"/>
</dbReference>
<dbReference type="GO" id="GO:0097367">
    <property type="term" value="F:carbohydrate derivative binding"/>
    <property type="evidence" value="ECO:0007669"/>
    <property type="project" value="InterPro"/>
</dbReference>
<evidence type="ECO:0000313" key="4">
    <source>
        <dbReference type="EMBL" id="HFI91134.1"/>
    </source>
</evidence>
<sequence length="344" mass="39830">MKISEFIQKYDTQNQYQVLRDTYKQIEYTLDNSYPEFGFSREQINKIVISGLGGSAISGDLLKNFLKDELKVPVLVNRNYFLPSFADEKTLLIASSYSGNTEETISSFNDAVNKGCKVICISTGGKLEKLASEKSVPFIRLQKGFQPRYALGLSFFTLLKIFEKLKFINDQSEIVNKVILLWKKRADEYSSEDNQAILIAQQLIGFIPVIYSASDYTNSVGYRLKSQINENSKLHAFHHEFPEMNHNEIIGWESHQQKSLHTKVIYILDETYHPQIKKRFKIVSEFIKKSEVEIISLESLEKDFKVRIMDLIFLADWISFYLGVFRGFDPSEIEYINLLKEKLS</sequence>
<dbReference type="InterPro" id="IPR001347">
    <property type="entry name" value="SIS_dom"/>
</dbReference>
<evidence type="ECO:0000256" key="2">
    <source>
        <dbReference type="ARBA" id="ARBA00023235"/>
    </source>
</evidence>
<dbReference type="CDD" id="cd05637">
    <property type="entry name" value="SIS_PGI_PMI_2"/>
    <property type="match status" value="1"/>
</dbReference>
<reference evidence="4" key="1">
    <citation type="journal article" date="2020" name="mSystems">
        <title>Genome- and Community-Level Interaction Insights into Carbon Utilization and Element Cycling Functions of Hydrothermarchaeota in Hydrothermal Sediment.</title>
        <authorList>
            <person name="Zhou Z."/>
            <person name="Liu Y."/>
            <person name="Xu W."/>
            <person name="Pan J."/>
            <person name="Luo Z.H."/>
            <person name="Li M."/>
        </authorList>
    </citation>
    <scope>NUCLEOTIDE SEQUENCE [LARGE SCALE GENOMIC DNA]</scope>
    <source>
        <strain evidence="4">SpSt-479</strain>
    </source>
</reference>
<evidence type="ECO:0000256" key="1">
    <source>
        <dbReference type="ARBA" id="ARBA00010523"/>
    </source>
</evidence>
<dbReference type="NCBIfam" id="NF006423">
    <property type="entry name" value="PRK08674.1-2"/>
    <property type="match status" value="1"/>
</dbReference>
<proteinExistence type="inferred from homology"/>
<dbReference type="GO" id="GO:0004347">
    <property type="term" value="F:glucose-6-phosphate isomerase activity"/>
    <property type="evidence" value="ECO:0007669"/>
    <property type="project" value="InterPro"/>
</dbReference>
<feature type="domain" description="SIS" evidence="3">
    <location>
        <begin position="37"/>
        <end position="167"/>
    </location>
</feature>
<dbReference type="NCBIfam" id="TIGR02128">
    <property type="entry name" value="G6PI_arch"/>
    <property type="match status" value="1"/>
</dbReference>
<name>A0A7V2ZJF7_9BACT</name>
<dbReference type="SUPFAM" id="SSF53697">
    <property type="entry name" value="SIS domain"/>
    <property type="match status" value="1"/>
</dbReference>
<dbReference type="PROSITE" id="PS51464">
    <property type="entry name" value="SIS"/>
    <property type="match status" value="1"/>
</dbReference>
<dbReference type="InterPro" id="IPR019490">
    <property type="entry name" value="Glu6P/Mann6P_isomerase_C"/>
</dbReference>
<dbReference type="AlphaFoldDB" id="A0A7V2ZJF7"/>
<dbReference type="GO" id="GO:1901135">
    <property type="term" value="P:carbohydrate derivative metabolic process"/>
    <property type="evidence" value="ECO:0007669"/>
    <property type="project" value="InterPro"/>
</dbReference>
<dbReference type="NCBIfam" id="NF006426">
    <property type="entry name" value="PRK08674.1-6"/>
    <property type="match status" value="1"/>
</dbReference>
<comment type="similarity">
    <text evidence="1">Belongs to the PGI/PMI family.</text>
</comment>
<dbReference type="InterPro" id="IPR046348">
    <property type="entry name" value="SIS_dom_sf"/>
</dbReference>
<dbReference type="GO" id="GO:0005975">
    <property type="term" value="P:carbohydrate metabolic process"/>
    <property type="evidence" value="ECO:0007669"/>
    <property type="project" value="InterPro"/>
</dbReference>
<gene>
    <name evidence="4" type="ORF">ENS31_06315</name>
</gene>
<comment type="caution">
    <text evidence="4">The sequence shown here is derived from an EMBL/GenBank/DDBJ whole genome shotgun (WGS) entry which is preliminary data.</text>
</comment>
<keyword evidence="2 4" id="KW-0413">Isomerase</keyword>
<dbReference type="Pfam" id="PF10432">
    <property type="entry name" value="bact-PGI_C"/>
    <property type="match status" value="1"/>
</dbReference>
<protein>
    <submittedName>
        <fullName evidence="4">Bifunctional phosphoglucose/phosphomannose isomerase</fullName>
    </submittedName>
</protein>
<dbReference type="GO" id="GO:0004476">
    <property type="term" value="F:mannose-6-phosphate isomerase activity"/>
    <property type="evidence" value="ECO:0007669"/>
    <property type="project" value="InterPro"/>
</dbReference>
<accession>A0A7V2ZJF7</accession>
<dbReference type="Gene3D" id="3.40.50.10490">
    <property type="entry name" value="Glucose-6-phosphate isomerase like protein, domain 1"/>
    <property type="match status" value="2"/>
</dbReference>
<organism evidence="4">
    <name type="scientific">Ignavibacterium album</name>
    <dbReference type="NCBI Taxonomy" id="591197"/>
    <lineage>
        <taxon>Bacteria</taxon>
        <taxon>Pseudomonadati</taxon>
        <taxon>Ignavibacteriota</taxon>
        <taxon>Ignavibacteria</taxon>
        <taxon>Ignavibacteriales</taxon>
        <taxon>Ignavibacteriaceae</taxon>
        <taxon>Ignavibacterium</taxon>
    </lineage>
</organism>
<evidence type="ECO:0000259" key="3">
    <source>
        <dbReference type="PROSITE" id="PS51464"/>
    </source>
</evidence>
<dbReference type="EMBL" id="DSUJ01000008">
    <property type="protein sequence ID" value="HFI91134.1"/>
    <property type="molecule type" value="Genomic_DNA"/>
</dbReference>